<feature type="transmembrane region" description="Helical" evidence="1">
    <location>
        <begin position="94"/>
        <end position="112"/>
    </location>
</feature>
<keyword evidence="1" id="KW-0812">Transmembrane</keyword>
<evidence type="ECO:0008006" key="5">
    <source>
        <dbReference type="Google" id="ProtNLM"/>
    </source>
</evidence>
<dbReference type="Proteomes" id="UP000799302">
    <property type="component" value="Unassembled WGS sequence"/>
</dbReference>
<dbReference type="AlphaFoldDB" id="A0A6A6U543"/>
<dbReference type="OrthoDB" id="3945378at2759"/>
<keyword evidence="2" id="KW-0732">Signal</keyword>
<feature type="chain" id="PRO_5025477165" description="Integral membrane protein" evidence="2">
    <location>
        <begin position="23"/>
        <end position="308"/>
    </location>
</feature>
<evidence type="ECO:0000313" key="3">
    <source>
        <dbReference type="EMBL" id="KAF2666557.1"/>
    </source>
</evidence>
<evidence type="ECO:0000256" key="2">
    <source>
        <dbReference type="SAM" id="SignalP"/>
    </source>
</evidence>
<name>A0A6A6U543_9PEZI</name>
<feature type="signal peptide" evidence="2">
    <location>
        <begin position="1"/>
        <end position="22"/>
    </location>
</feature>
<evidence type="ECO:0000313" key="4">
    <source>
        <dbReference type="Proteomes" id="UP000799302"/>
    </source>
</evidence>
<evidence type="ECO:0000256" key="1">
    <source>
        <dbReference type="SAM" id="Phobius"/>
    </source>
</evidence>
<organism evidence="3 4">
    <name type="scientific">Microthyrium microscopicum</name>
    <dbReference type="NCBI Taxonomy" id="703497"/>
    <lineage>
        <taxon>Eukaryota</taxon>
        <taxon>Fungi</taxon>
        <taxon>Dikarya</taxon>
        <taxon>Ascomycota</taxon>
        <taxon>Pezizomycotina</taxon>
        <taxon>Dothideomycetes</taxon>
        <taxon>Dothideomycetes incertae sedis</taxon>
        <taxon>Microthyriales</taxon>
        <taxon>Microthyriaceae</taxon>
        <taxon>Microthyrium</taxon>
    </lineage>
</organism>
<reference evidence="3" key="1">
    <citation type="journal article" date="2020" name="Stud. Mycol.">
        <title>101 Dothideomycetes genomes: a test case for predicting lifestyles and emergence of pathogens.</title>
        <authorList>
            <person name="Haridas S."/>
            <person name="Albert R."/>
            <person name="Binder M."/>
            <person name="Bloem J."/>
            <person name="Labutti K."/>
            <person name="Salamov A."/>
            <person name="Andreopoulos B."/>
            <person name="Baker S."/>
            <person name="Barry K."/>
            <person name="Bills G."/>
            <person name="Bluhm B."/>
            <person name="Cannon C."/>
            <person name="Castanera R."/>
            <person name="Culley D."/>
            <person name="Daum C."/>
            <person name="Ezra D."/>
            <person name="Gonzalez J."/>
            <person name="Henrissat B."/>
            <person name="Kuo A."/>
            <person name="Liang C."/>
            <person name="Lipzen A."/>
            <person name="Lutzoni F."/>
            <person name="Magnuson J."/>
            <person name="Mondo S."/>
            <person name="Nolan M."/>
            <person name="Ohm R."/>
            <person name="Pangilinan J."/>
            <person name="Park H.-J."/>
            <person name="Ramirez L."/>
            <person name="Alfaro M."/>
            <person name="Sun H."/>
            <person name="Tritt A."/>
            <person name="Yoshinaga Y."/>
            <person name="Zwiers L.-H."/>
            <person name="Turgeon B."/>
            <person name="Goodwin S."/>
            <person name="Spatafora J."/>
            <person name="Crous P."/>
            <person name="Grigoriev I."/>
        </authorList>
    </citation>
    <scope>NUCLEOTIDE SEQUENCE</scope>
    <source>
        <strain evidence="3">CBS 115976</strain>
    </source>
</reference>
<dbReference type="EMBL" id="MU004238">
    <property type="protein sequence ID" value="KAF2666557.1"/>
    <property type="molecule type" value="Genomic_DNA"/>
</dbReference>
<feature type="transmembrane region" description="Helical" evidence="1">
    <location>
        <begin position="191"/>
        <end position="214"/>
    </location>
</feature>
<gene>
    <name evidence="3" type="ORF">BT63DRAFT_427006</name>
</gene>
<sequence length="308" mass="33893">MALHTILIFLTILTTLTTPTHALTHFASPTTCLIIGDPDVYGPGIRLSFYLQWAAILLATTVAPSGASFARTTTNILTISVFANSLRGFSNGGLVAAEWWIVTFLCFFLNLGNWPSSRQALRESVASIGVSLCIYAMVMCMECWVWFRGLDIGHGRENGDCEVKISVFFHPVDVYDHGWRTAFKVLAAVDMVAALVFAVVGIGILLLSLAVPFFDVEEYMQHWVDGDDRRMVSVVVKCLLSVFQMILGAFSIAFVELTIKFNDIQLPQGYTSSGQLIPVLIGVLTLASAVFSVWKRIGKMAIELRTHS</sequence>
<accession>A0A6A6U543</accession>
<feature type="transmembrane region" description="Helical" evidence="1">
    <location>
        <begin position="124"/>
        <end position="147"/>
    </location>
</feature>
<keyword evidence="1" id="KW-0472">Membrane</keyword>
<feature type="transmembrane region" description="Helical" evidence="1">
    <location>
        <begin position="234"/>
        <end position="255"/>
    </location>
</feature>
<keyword evidence="1" id="KW-1133">Transmembrane helix</keyword>
<proteinExistence type="predicted"/>
<keyword evidence="4" id="KW-1185">Reference proteome</keyword>
<protein>
    <recommendedName>
        <fullName evidence="5">Integral membrane protein</fullName>
    </recommendedName>
</protein>
<feature type="transmembrane region" description="Helical" evidence="1">
    <location>
        <begin position="275"/>
        <end position="294"/>
    </location>
</feature>